<name>A0AAD3DFB8_9CHLO</name>
<dbReference type="GO" id="GO:0000175">
    <property type="term" value="F:3'-5'-RNA exonuclease activity"/>
    <property type="evidence" value="ECO:0007669"/>
    <property type="project" value="TreeGrafter"/>
</dbReference>
<proteinExistence type="predicted"/>
<dbReference type="Proteomes" id="UP001054857">
    <property type="component" value="Unassembled WGS sequence"/>
</dbReference>
<evidence type="ECO:0000256" key="2">
    <source>
        <dbReference type="ARBA" id="ARBA00022801"/>
    </source>
</evidence>
<dbReference type="PANTHER" id="PTHR13522:SF3">
    <property type="entry name" value="U6 SNRNA PHOSPHODIESTERASE 1"/>
    <property type="match status" value="1"/>
</dbReference>
<evidence type="ECO:0000256" key="7">
    <source>
        <dbReference type="SAM" id="MobiDB-lite"/>
    </source>
</evidence>
<feature type="compositionally biased region" description="Low complexity" evidence="7">
    <location>
        <begin position="188"/>
        <end position="200"/>
    </location>
</feature>
<keyword evidence="9" id="KW-1185">Reference proteome</keyword>
<dbReference type="InterPro" id="IPR027521">
    <property type="entry name" value="Usb1"/>
</dbReference>
<feature type="compositionally biased region" description="Pro residues" evidence="7">
    <location>
        <begin position="361"/>
        <end position="371"/>
    </location>
</feature>
<dbReference type="GO" id="GO:0005634">
    <property type="term" value="C:nucleus"/>
    <property type="evidence" value="ECO:0007669"/>
    <property type="project" value="TreeGrafter"/>
</dbReference>
<feature type="region of interest" description="Disordered" evidence="7">
    <location>
        <begin position="355"/>
        <end position="390"/>
    </location>
</feature>
<protein>
    <recommendedName>
        <fullName evidence="5">U6 snRNA phosphodiesterase 1</fullName>
    </recommendedName>
    <alternativeName>
        <fullName evidence="6">3'-5' RNA exonuclease USB1</fullName>
    </alternativeName>
</protein>
<feature type="region of interest" description="Disordered" evidence="7">
    <location>
        <begin position="1"/>
        <end position="66"/>
    </location>
</feature>
<dbReference type="PANTHER" id="PTHR13522">
    <property type="entry name" value="U6 SNRNA PHOSPHODIESTERASE 1"/>
    <property type="match status" value="1"/>
</dbReference>
<keyword evidence="4" id="KW-0539">Nucleus</keyword>
<dbReference type="GO" id="GO:0034477">
    <property type="term" value="P:U6 snRNA 3'-end processing"/>
    <property type="evidence" value="ECO:0007669"/>
    <property type="project" value="InterPro"/>
</dbReference>
<dbReference type="AlphaFoldDB" id="A0AAD3DFB8"/>
<keyword evidence="3" id="KW-0456">Lyase</keyword>
<keyword evidence="1" id="KW-0540">Nuclease</keyword>
<evidence type="ECO:0000313" key="9">
    <source>
        <dbReference type="Proteomes" id="UP001054857"/>
    </source>
</evidence>
<evidence type="ECO:0000256" key="5">
    <source>
        <dbReference type="ARBA" id="ARBA00029543"/>
    </source>
</evidence>
<organism evidence="8 9">
    <name type="scientific">Astrephomene gubernaculifera</name>
    <dbReference type="NCBI Taxonomy" id="47775"/>
    <lineage>
        <taxon>Eukaryota</taxon>
        <taxon>Viridiplantae</taxon>
        <taxon>Chlorophyta</taxon>
        <taxon>core chlorophytes</taxon>
        <taxon>Chlorophyceae</taxon>
        <taxon>CS clade</taxon>
        <taxon>Chlamydomonadales</taxon>
        <taxon>Astrephomenaceae</taxon>
        <taxon>Astrephomene</taxon>
    </lineage>
</organism>
<feature type="region of interest" description="Disordered" evidence="7">
    <location>
        <begin position="179"/>
        <end position="243"/>
    </location>
</feature>
<dbReference type="Pfam" id="PF09749">
    <property type="entry name" value="HVSL"/>
    <property type="match status" value="1"/>
</dbReference>
<sequence length="423" mass="45118">MDQLLLGYGSSEEDDFQDNEQDTATALDHSNAPNVAEQTIAAVTASADGHHPSNAERAEHDNPNKRQKLDTTQLHDRLLQTANNGSRTPLLPNPLALLEASSNEERQSLLLSAAASASVAPGALLPLQPPLRGPSTARVRSFPHVVGNFPTVVLLPVVGREEALDAVYRKLRRVLPDLEPMSQDPDPAAAAAAAAASAHAPGSLRRAPRGGHLSSLGNGSRGVAGGVAAPVPPPPPQQQSQRGYHISLSRTVPIRHPQITPLTSQLSESLRDACGSFSVTLEGCRSFANDEGTRSFVSLMVTHGSAQVCDLIRRVDTAFKQHGLPPFYEEPLPHVSVGWLAGDQRSRIDAALQRLRGTSSPSPPPPPPPSQPASQQQQQQKERGQELGKAAASACGKETVVCSFQVSRAVCVVGQREYEVWRR</sequence>
<dbReference type="EMBL" id="BMAR01000001">
    <property type="protein sequence ID" value="GFR39692.1"/>
    <property type="molecule type" value="Genomic_DNA"/>
</dbReference>
<accession>A0AAD3DFB8</accession>
<feature type="compositionally biased region" description="Acidic residues" evidence="7">
    <location>
        <begin position="11"/>
        <end position="21"/>
    </location>
</feature>
<keyword evidence="2" id="KW-0378">Hydrolase</keyword>
<feature type="compositionally biased region" description="Basic and acidic residues" evidence="7">
    <location>
        <begin position="48"/>
        <end position="66"/>
    </location>
</feature>
<gene>
    <name evidence="8" type="ORF">Agub_g168</name>
</gene>
<evidence type="ECO:0000256" key="1">
    <source>
        <dbReference type="ARBA" id="ARBA00022722"/>
    </source>
</evidence>
<dbReference type="GO" id="GO:0016829">
    <property type="term" value="F:lyase activity"/>
    <property type="evidence" value="ECO:0007669"/>
    <property type="project" value="UniProtKB-KW"/>
</dbReference>
<evidence type="ECO:0000313" key="8">
    <source>
        <dbReference type="EMBL" id="GFR39692.1"/>
    </source>
</evidence>
<evidence type="ECO:0000256" key="4">
    <source>
        <dbReference type="ARBA" id="ARBA00023242"/>
    </source>
</evidence>
<evidence type="ECO:0000256" key="6">
    <source>
        <dbReference type="ARBA" id="ARBA00030030"/>
    </source>
</evidence>
<evidence type="ECO:0000256" key="3">
    <source>
        <dbReference type="ARBA" id="ARBA00023239"/>
    </source>
</evidence>
<dbReference type="Gene3D" id="3.90.1140.10">
    <property type="entry name" value="Cyclic phosphodiesterase"/>
    <property type="match status" value="1"/>
</dbReference>
<reference evidence="8 9" key="1">
    <citation type="journal article" date="2021" name="Sci. Rep.">
        <title>Genome sequencing of the multicellular alga Astrephomene provides insights into convergent evolution of germ-soma differentiation.</title>
        <authorList>
            <person name="Yamashita S."/>
            <person name="Yamamoto K."/>
            <person name="Matsuzaki R."/>
            <person name="Suzuki S."/>
            <person name="Yamaguchi H."/>
            <person name="Hirooka S."/>
            <person name="Minakuchi Y."/>
            <person name="Miyagishima S."/>
            <person name="Kawachi M."/>
            <person name="Toyoda A."/>
            <person name="Nozaki H."/>
        </authorList>
    </citation>
    <scope>NUCLEOTIDE SEQUENCE [LARGE SCALE GENOMIC DNA]</scope>
    <source>
        <strain evidence="8 9">NIES-4017</strain>
    </source>
</reference>
<comment type="caution">
    <text evidence="8">The sequence shown here is derived from an EMBL/GenBank/DDBJ whole genome shotgun (WGS) entry which is preliminary data.</text>
</comment>